<evidence type="ECO:0000256" key="1">
    <source>
        <dbReference type="ARBA" id="ARBA00022723"/>
    </source>
</evidence>
<protein>
    <recommendedName>
        <fullName evidence="9">Tripartite motif-containing protein 71</fullName>
    </recommendedName>
</protein>
<reference evidence="7 8" key="1">
    <citation type="submission" date="2023-02" db="EMBL/GenBank/DDBJ databases">
        <title>LHISI_Scaffold_Assembly.</title>
        <authorList>
            <person name="Stuart O.P."/>
            <person name="Cleave R."/>
            <person name="Magrath M.J.L."/>
            <person name="Mikheyev A.S."/>
        </authorList>
    </citation>
    <scope>NUCLEOTIDE SEQUENCE [LARGE SCALE GENOMIC DNA]</scope>
    <source>
        <strain evidence="7">Daus_M_001</strain>
        <tissue evidence="7">Leg muscle</tissue>
    </source>
</reference>
<feature type="repeat" description="NHL" evidence="6">
    <location>
        <begin position="656"/>
        <end position="699"/>
    </location>
</feature>
<dbReference type="Pfam" id="PF01436">
    <property type="entry name" value="NHL"/>
    <property type="match status" value="6"/>
</dbReference>
<feature type="repeat" description="NHL" evidence="6">
    <location>
        <begin position="466"/>
        <end position="509"/>
    </location>
</feature>
<dbReference type="EMBL" id="JARBHB010000006">
    <property type="protein sequence ID" value="KAJ8881480.1"/>
    <property type="molecule type" value="Genomic_DNA"/>
</dbReference>
<accession>A0ABQ9HB44</accession>
<dbReference type="Gene3D" id="2.120.10.30">
    <property type="entry name" value="TolB, C-terminal domain"/>
    <property type="match status" value="2"/>
</dbReference>
<comment type="caution">
    <text evidence="7">The sequence shown here is derived from an EMBL/GenBank/DDBJ whole genome shotgun (WGS) entry which is preliminary data.</text>
</comment>
<dbReference type="PROSITE" id="PS51125">
    <property type="entry name" value="NHL"/>
    <property type="match status" value="6"/>
</dbReference>
<dbReference type="InterPro" id="IPR001258">
    <property type="entry name" value="NHL_repeat"/>
</dbReference>
<dbReference type="SUPFAM" id="SSF81296">
    <property type="entry name" value="E set domains"/>
    <property type="match status" value="1"/>
</dbReference>
<dbReference type="InterPro" id="IPR017868">
    <property type="entry name" value="Filamin/ABP280_repeat-like"/>
</dbReference>
<feature type="repeat" description="NHL" evidence="6">
    <location>
        <begin position="703"/>
        <end position="743"/>
    </location>
</feature>
<proteinExistence type="predicted"/>
<sequence length="743" mass="80654">MNCGFLHQMDSPNHLKIDAPGLIMAPSSNGLSHYMSLDGGPSSSSASASPTDMAGAIQVVAVGGLDTRVSSSPGSSNSPPDTFISDLLQAIAPPACAVCRKEAGFMSNCLNCCWLLCEGCVGAHQLGCYTKDHHLRDDPHSMSFFSSPVDSPADGACATSVRGLSEAEAGLHAIKDAMGRVQSSAGAVELSAQVVAGNVHAFTQRIISAVQKREVELLAQIEKVRLCCNMMCSASQKSHTGGFWDIHFAGVQVTHRGWLCVCQVRSIKSKELLTQRDRLHRLLVQLACSRDVLQKEVKFGSSVEVMYALERVARDLRRLPPLLQPADDDKMAFVEPDTGLLRALSTAGQVRSSACATHSFAAGEGLVRALRGRIAAFTVHTKDHLGEPKVCGSDHVVATVAGPGQSGTYYADIVDQEDGTYSVSYRPTVEGLHAIHVTIRGRPILCSPFHVHVHTPRNYANVGKPVLVFGKEGGEEGQLLRPWGVCCDRLGNIIVADRSNNRVQVFRQDGMFLFKFGSKGSESGQFDRPAGVTTDAQGHIVVVDKDNHRVQVFSSIGKYLYKFGARGYQNGQFNYPWDIAVNADGLMVVSDTRNHRIQLFTSKGLFLSKFGFEQQPMWRHFDSPRGVCFNHNGDITITDFNNHRLVTIDTKFRHNACFLGAPGSGQKQFCRPQGVVVDDEGHIIVADSRNNRIQIFEANGSFLHEFGSGGQKPGEMETPSGLCLSPDGKIIVVDFGNNRVQVF</sequence>
<evidence type="ECO:0000313" key="7">
    <source>
        <dbReference type="EMBL" id="KAJ8881480.1"/>
    </source>
</evidence>
<feature type="repeat" description="NHL" evidence="6">
    <location>
        <begin position="513"/>
        <end position="556"/>
    </location>
</feature>
<gene>
    <name evidence="7" type="ORF">PR048_017961</name>
</gene>
<dbReference type="CDD" id="cd14954">
    <property type="entry name" value="NHL_TRIM71_like"/>
    <property type="match status" value="1"/>
</dbReference>
<name>A0ABQ9HB44_9NEOP</name>
<evidence type="ECO:0000256" key="4">
    <source>
        <dbReference type="ARBA" id="ARBA00022833"/>
    </source>
</evidence>
<dbReference type="PROSITE" id="PS50194">
    <property type="entry name" value="FILAMIN_REPEAT"/>
    <property type="match status" value="1"/>
</dbReference>
<dbReference type="PANTHER" id="PTHR24104">
    <property type="entry name" value="E3 UBIQUITIN-PROTEIN LIGASE NHLRC1-RELATED"/>
    <property type="match status" value="1"/>
</dbReference>
<dbReference type="Gene3D" id="2.60.40.10">
    <property type="entry name" value="Immunoglobulins"/>
    <property type="match status" value="1"/>
</dbReference>
<dbReference type="SUPFAM" id="SSF101898">
    <property type="entry name" value="NHL repeat"/>
    <property type="match status" value="1"/>
</dbReference>
<dbReference type="Proteomes" id="UP001159363">
    <property type="component" value="Chromosome 5"/>
</dbReference>
<evidence type="ECO:0000256" key="6">
    <source>
        <dbReference type="PROSITE-ProRule" id="PRU00504"/>
    </source>
</evidence>
<keyword evidence="1" id="KW-0479">Metal-binding</keyword>
<dbReference type="InterPro" id="IPR014756">
    <property type="entry name" value="Ig_E-set"/>
</dbReference>
<keyword evidence="8" id="KW-1185">Reference proteome</keyword>
<evidence type="ECO:0000313" key="8">
    <source>
        <dbReference type="Proteomes" id="UP001159363"/>
    </source>
</evidence>
<keyword evidence="3" id="KW-0863">Zinc-finger</keyword>
<organism evidence="7 8">
    <name type="scientific">Dryococelus australis</name>
    <dbReference type="NCBI Taxonomy" id="614101"/>
    <lineage>
        <taxon>Eukaryota</taxon>
        <taxon>Metazoa</taxon>
        <taxon>Ecdysozoa</taxon>
        <taxon>Arthropoda</taxon>
        <taxon>Hexapoda</taxon>
        <taxon>Insecta</taxon>
        <taxon>Pterygota</taxon>
        <taxon>Neoptera</taxon>
        <taxon>Polyneoptera</taxon>
        <taxon>Phasmatodea</taxon>
        <taxon>Verophasmatodea</taxon>
        <taxon>Anareolatae</taxon>
        <taxon>Phasmatidae</taxon>
        <taxon>Eurycanthinae</taxon>
        <taxon>Dryococelus</taxon>
    </lineage>
</organism>
<evidence type="ECO:0000256" key="5">
    <source>
        <dbReference type="PROSITE-ProRule" id="PRU00087"/>
    </source>
</evidence>
<evidence type="ECO:0000256" key="3">
    <source>
        <dbReference type="ARBA" id="ARBA00022771"/>
    </source>
</evidence>
<dbReference type="InterPro" id="IPR001298">
    <property type="entry name" value="Filamin/ABP280_rpt"/>
</dbReference>
<dbReference type="InterPro" id="IPR011042">
    <property type="entry name" value="6-blade_b-propeller_TolB-like"/>
</dbReference>
<dbReference type="Pfam" id="PF00630">
    <property type="entry name" value="Filamin"/>
    <property type="match status" value="1"/>
</dbReference>
<dbReference type="PANTHER" id="PTHR24104:SF48">
    <property type="entry name" value="PROTEIN WECH"/>
    <property type="match status" value="1"/>
</dbReference>
<feature type="repeat" description="NHL" evidence="6">
    <location>
        <begin position="560"/>
        <end position="603"/>
    </location>
</feature>
<keyword evidence="2" id="KW-0677">Repeat</keyword>
<evidence type="ECO:0008006" key="9">
    <source>
        <dbReference type="Google" id="ProtNLM"/>
    </source>
</evidence>
<evidence type="ECO:0000256" key="2">
    <source>
        <dbReference type="ARBA" id="ARBA00022737"/>
    </source>
</evidence>
<feature type="repeat" description="NHL" evidence="6">
    <location>
        <begin position="620"/>
        <end position="651"/>
    </location>
</feature>
<dbReference type="InterPro" id="IPR013783">
    <property type="entry name" value="Ig-like_fold"/>
</dbReference>
<dbReference type="InterPro" id="IPR050952">
    <property type="entry name" value="TRIM-NHL_E3_ligases"/>
</dbReference>
<dbReference type="SMART" id="SM00557">
    <property type="entry name" value="IG_FLMN"/>
    <property type="match status" value="1"/>
</dbReference>
<keyword evidence="4" id="KW-0862">Zinc</keyword>
<feature type="repeat" description="Filamin" evidence="5">
    <location>
        <begin position="351"/>
        <end position="453"/>
    </location>
</feature>